<feature type="non-terminal residue" evidence="1">
    <location>
        <position position="75"/>
    </location>
</feature>
<dbReference type="AlphaFoldDB" id="A0AAN4Z3C3"/>
<name>A0AAN4Z3C3_9BILA</name>
<reference evidence="2" key="1">
    <citation type="submission" date="2022-10" db="EMBL/GenBank/DDBJ databases">
        <title>Genome assembly of Pristionchus species.</title>
        <authorList>
            <person name="Yoshida K."/>
            <person name="Sommer R.J."/>
        </authorList>
    </citation>
    <scope>NUCLEOTIDE SEQUENCE [LARGE SCALE GENOMIC DNA]</scope>
    <source>
        <strain evidence="2">RS5460</strain>
    </source>
</reference>
<gene>
    <name evidence="1" type="ORF">PMAYCL1PPCAC_03997</name>
</gene>
<dbReference type="EMBL" id="BTRK01000001">
    <property type="protein sequence ID" value="GMR33802.1"/>
    <property type="molecule type" value="Genomic_DNA"/>
</dbReference>
<evidence type="ECO:0000313" key="2">
    <source>
        <dbReference type="Proteomes" id="UP001328107"/>
    </source>
</evidence>
<sequence length="75" mass="8548">GAFVYSCDEVISQLANSDFEQYSKNAYVIVEEGFSNWPQLEQIFLHVNETSLSFAEIAKSGTYTENLYGEPWKIT</sequence>
<comment type="caution">
    <text evidence="1">The sequence shown here is derived from an EMBL/GenBank/DDBJ whole genome shotgun (WGS) entry which is preliminary data.</text>
</comment>
<proteinExistence type="predicted"/>
<organism evidence="1 2">
    <name type="scientific">Pristionchus mayeri</name>
    <dbReference type="NCBI Taxonomy" id="1317129"/>
    <lineage>
        <taxon>Eukaryota</taxon>
        <taxon>Metazoa</taxon>
        <taxon>Ecdysozoa</taxon>
        <taxon>Nematoda</taxon>
        <taxon>Chromadorea</taxon>
        <taxon>Rhabditida</taxon>
        <taxon>Rhabditina</taxon>
        <taxon>Diplogasteromorpha</taxon>
        <taxon>Diplogasteroidea</taxon>
        <taxon>Neodiplogasteridae</taxon>
        <taxon>Pristionchus</taxon>
    </lineage>
</organism>
<feature type="non-terminal residue" evidence="1">
    <location>
        <position position="1"/>
    </location>
</feature>
<accession>A0AAN4Z3C3</accession>
<evidence type="ECO:0000313" key="1">
    <source>
        <dbReference type="EMBL" id="GMR33802.1"/>
    </source>
</evidence>
<keyword evidence="2" id="KW-1185">Reference proteome</keyword>
<dbReference type="Proteomes" id="UP001328107">
    <property type="component" value="Unassembled WGS sequence"/>
</dbReference>
<protein>
    <submittedName>
        <fullName evidence="1">Uncharacterized protein</fullName>
    </submittedName>
</protein>